<reference evidence="7 8" key="1">
    <citation type="submission" date="2020-10" db="EMBL/GenBank/DDBJ databases">
        <title>Sequencing the genomes of 1000 actinobacteria strains.</title>
        <authorList>
            <person name="Klenk H.-P."/>
        </authorList>
    </citation>
    <scope>NUCLEOTIDE SEQUENCE [LARGE SCALE GENOMIC DNA]</scope>
    <source>
        <strain evidence="7 8">DSM 44653</strain>
    </source>
</reference>
<dbReference type="InterPro" id="IPR011610">
    <property type="entry name" value="SAM_mthyl_Trfase_ML2640-like"/>
</dbReference>
<evidence type="ECO:0000256" key="6">
    <source>
        <dbReference type="RuleBase" id="RU362030"/>
    </source>
</evidence>
<dbReference type="SUPFAM" id="SSF53335">
    <property type="entry name" value="S-adenosyl-L-methionine-dependent methyltransferases"/>
    <property type="match status" value="1"/>
</dbReference>
<evidence type="ECO:0000256" key="2">
    <source>
        <dbReference type="ARBA" id="ARBA00008138"/>
    </source>
</evidence>
<dbReference type="PANTHER" id="PTHR43619:SF2">
    <property type="entry name" value="S-ADENOSYL-L-METHIONINE-DEPENDENT METHYLTRANSFERASES SUPERFAMILY PROTEIN"/>
    <property type="match status" value="1"/>
</dbReference>
<accession>A0ABR9HRJ6</accession>
<evidence type="ECO:0000313" key="8">
    <source>
        <dbReference type="Proteomes" id="UP000631670"/>
    </source>
</evidence>
<keyword evidence="4" id="KW-0808">Transferase</keyword>
<organism evidence="7 8">
    <name type="scientific">Amycolatopsis lexingtonensis</name>
    <dbReference type="NCBI Taxonomy" id="218822"/>
    <lineage>
        <taxon>Bacteria</taxon>
        <taxon>Bacillati</taxon>
        <taxon>Actinomycetota</taxon>
        <taxon>Actinomycetes</taxon>
        <taxon>Pseudonocardiales</taxon>
        <taxon>Pseudonocardiaceae</taxon>
        <taxon>Amycolatopsis</taxon>
    </lineage>
</organism>
<protein>
    <recommendedName>
        <fullName evidence="6">S-adenosyl-L-methionine-dependent methyltransferase</fullName>
        <ecNumber evidence="6">2.1.1.-</ecNumber>
    </recommendedName>
</protein>
<dbReference type="EMBL" id="JADBEG010000001">
    <property type="protein sequence ID" value="MBE1493543.1"/>
    <property type="molecule type" value="Genomic_DNA"/>
</dbReference>
<sequence>MTAPDSTAVRTALWRALHVAADPPPHVFADELGLRLADPGAGWRDRDDMDPAGAGRYRAGMVARARFVEDLVVEQADRGVGQYVILGAGLETFALRRKEFASRLRVFEVDQPGPQAWKRLRLKELGLGVPEWLRLVPVDFEAASWWDRLTEAGFAADEPAVVASTGVSMYLTKEANAATLRRIAGFAPGSTLAMTFMLPPELLGEDDRARHRATTAKAKAAGTPFVSSFSPTEMLALAREAGFGAAVHVSGDELNERYFAGRADGLRIARGEEFLVATAGAAARGTPAASS</sequence>
<dbReference type="Gene3D" id="3.40.50.150">
    <property type="entry name" value="Vaccinia Virus protein VP39"/>
    <property type="match status" value="1"/>
</dbReference>
<keyword evidence="8" id="KW-1185">Reference proteome</keyword>
<comment type="similarity">
    <text evidence="2 6">Belongs to the UPF0677 family.</text>
</comment>
<evidence type="ECO:0000256" key="3">
    <source>
        <dbReference type="ARBA" id="ARBA00022603"/>
    </source>
</evidence>
<dbReference type="PANTHER" id="PTHR43619">
    <property type="entry name" value="S-ADENOSYL-L-METHIONINE-DEPENDENT METHYLTRANSFERASE YKTD-RELATED"/>
    <property type="match status" value="1"/>
</dbReference>
<dbReference type="GO" id="GO:0032259">
    <property type="term" value="P:methylation"/>
    <property type="evidence" value="ECO:0007669"/>
    <property type="project" value="UniProtKB-KW"/>
</dbReference>
<dbReference type="InterPro" id="IPR007213">
    <property type="entry name" value="Ppm1/Ppm2/Tcmp"/>
</dbReference>
<dbReference type="InterPro" id="IPR029063">
    <property type="entry name" value="SAM-dependent_MTases_sf"/>
</dbReference>
<dbReference type="Proteomes" id="UP000631670">
    <property type="component" value="Unassembled WGS sequence"/>
</dbReference>
<evidence type="ECO:0000256" key="1">
    <source>
        <dbReference type="ARBA" id="ARBA00003907"/>
    </source>
</evidence>
<keyword evidence="3 6" id="KW-0489">Methyltransferase</keyword>
<comment type="caution">
    <text evidence="7">The sequence shown here is derived from an EMBL/GenBank/DDBJ whole genome shotgun (WGS) entry which is preliminary data.</text>
</comment>
<evidence type="ECO:0000256" key="5">
    <source>
        <dbReference type="ARBA" id="ARBA00022691"/>
    </source>
</evidence>
<proteinExistence type="inferred from homology"/>
<gene>
    <name evidence="7" type="ORF">H4696_000643</name>
</gene>
<dbReference type="EC" id="2.1.1.-" evidence="6"/>
<dbReference type="GO" id="GO:0008168">
    <property type="term" value="F:methyltransferase activity"/>
    <property type="evidence" value="ECO:0007669"/>
    <property type="project" value="UniProtKB-KW"/>
</dbReference>
<dbReference type="RefSeq" id="WP_086863902.1">
    <property type="nucleotide sequence ID" value="NZ_JADBEG010000001.1"/>
</dbReference>
<evidence type="ECO:0000256" key="4">
    <source>
        <dbReference type="ARBA" id="ARBA00022679"/>
    </source>
</evidence>
<comment type="function">
    <text evidence="1 6">Exhibits S-adenosyl-L-methionine-dependent methyltransferase activity.</text>
</comment>
<name>A0ABR9HRJ6_9PSEU</name>
<dbReference type="NCBIfam" id="TIGR00027">
    <property type="entry name" value="mthyl_TIGR00027"/>
    <property type="match status" value="1"/>
</dbReference>
<keyword evidence="5 6" id="KW-0949">S-adenosyl-L-methionine</keyword>
<evidence type="ECO:0000313" key="7">
    <source>
        <dbReference type="EMBL" id="MBE1493543.1"/>
    </source>
</evidence>
<dbReference type="Pfam" id="PF04072">
    <property type="entry name" value="LCM"/>
    <property type="match status" value="1"/>
</dbReference>